<accession>A0A329UKW2</accession>
<proteinExistence type="predicted"/>
<evidence type="ECO:0000313" key="3">
    <source>
        <dbReference type="Proteomes" id="UP000250583"/>
    </source>
</evidence>
<dbReference type="Pfam" id="PF08876">
    <property type="entry name" value="DUF1836"/>
    <property type="match status" value="1"/>
</dbReference>
<dbReference type="InterPro" id="IPR014975">
    <property type="entry name" value="DUF1836"/>
</dbReference>
<comment type="caution">
    <text evidence="2">The sequence shown here is derived from an EMBL/GenBank/DDBJ whole genome shotgun (WGS) entry which is preliminary data.</text>
</comment>
<dbReference type="RefSeq" id="WP_112114983.1">
    <property type="nucleotide sequence ID" value="NZ_DAWEON010000012.1"/>
</dbReference>
<gene>
    <name evidence="2" type="ORF">C4N22_01400</name>
    <name evidence="1" type="ORF">C4N25_02095</name>
</gene>
<sequence length="182" mass="20670">MKQELNRRVAACAAGFALPRYSDLPQVGLYLDQTVQFINGYFRDFPGVELTPSMVSNYVKKGIISHPVKKKYTREQLASLMYIAVSKTVLSMENIDALFQMQRAHCTAEEAYNYFCDEMENCLPFVFGARNTIRDLAVDAATEKRLLRSTILAAANKMYLDCFFAAQRQEEALWPDILADLA</sequence>
<dbReference type="EMBL" id="PRKZ01000001">
    <property type="protein sequence ID" value="RAW52479.1"/>
    <property type="molecule type" value="Genomic_DNA"/>
</dbReference>
<evidence type="ECO:0000313" key="1">
    <source>
        <dbReference type="EMBL" id="RAW52479.1"/>
    </source>
</evidence>
<protein>
    <recommendedName>
        <fullName evidence="5">DUF1836 domain-containing protein</fullName>
    </recommendedName>
</protein>
<evidence type="ECO:0000313" key="2">
    <source>
        <dbReference type="EMBL" id="RAW61756.1"/>
    </source>
</evidence>
<reference evidence="3 4" key="1">
    <citation type="submission" date="2018-02" db="EMBL/GenBank/DDBJ databases">
        <title>Complete genome sequencing of Faecalibacterium prausnitzii strains isolated from the human gut.</title>
        <authorList>
            <person name="Fitzgerald B.C."/>
            <person name="Shkoporov A.N."/>
            <person name="Ross P.R."/>
            <person name="Hill C."/>
        </authorList>
    </citation>
    <scope>NUCLEOTIDE SEQUENCE [LARGE SCALE GENOMIC DNA]</scope>
    <source>
        <strain evidence="2 3">APC923/61-1</strain>
        <strain evidence="1 4">APC942/8-14-2</strain>
    </source>
</reference>
<name>A0A329UKW2_9FIRM</name>
<dbReference type="Proteomes" id="UP000250583">
    <property type="component" value="Unassembled WGS sequence"/>
</dbReference>
<organism evidence="2 3">
    <name type="scientific">Faecalibacterium prausnitzii</name>
    <dbReference type="NCBI Taxonomy" id="853"/>
    <lineage>
        <taxon>Bacteria</taxon>
        <taxon>Bacillati</taxon>
        <taxon>Bacillota</taxon>
        <taxon>Clostridia</taxon>
        <taxon>Eubacteriales</taxon>
        <taxon>Oscillospiraceae</taxon>
        <taxon>Faecalibacterium</taxon>
    </lineage>
</organism>
<evidence type="ECO:0000313" key="4">
    <source>
        <dbReference type="Proteomes" id="UP000251634"/>
    </source>
</evidence>
<dbReference type="EMBL" id="PRLE01000001">
    <property type="protein sequence ID" value="RAW61756.1"/>
    <property type="molecule type" value="Genomic_DNA"/>
</dbReference>
<dbReference type="PANTHER" id="PTHR40056">
    <property type="entry name" value="HYPOTHETICAL CYTOSOLIC PROTEIN"/>
    <property type="match status" value="1"/>
</dbReference>
<dbReference type="AlphaFoldDB" id="A0A329UKW2"/>
<dbReference type="Proteomes" id="UP000251634">
    <property type="component" value="Unassembled WGS sequence"/>
</dbReference>
<evidence type="ECO:0008006" key="5">
    <source>
        <dbReference type="Google" id="ProtNLM"/>
    </source>
</evidence>
<dbReference type="PANTHER" id="PTHR40056:SF1">
    <property type="entry name" value="DUF1836 DOMAIN-CONTAINING PROTEIN"/>
    <property type="match status" value="1"/>
</dbReference>
<dbReference type="OrthoDB" id="3191472at2"/>